<keyword evidence="2" id="KW-0732">Signal</keyword>
<evidence type="ECO:0000259" key="3">
    <source>
        <dbReference type="Pfam" id="PF03795"/>
    </source>
</evidence>
<reference evidence="5" key="1">
    <citation type="journal article" date="2019" name="Int. J. Syst. Evol. Microbiol.">
        <title>The Global Catalogue of Microorganisms (GCM) 10K type strain sequencing project: providing services to taxonomists for standard genome sequencing and annotation.</title>
        <authorList>
            <consortium name="The Broad Institute Genomics Platform"/>
            <consortium name="The Broad Institute Genome Sequencing Center for Infectious Disease"/>
            <person name="Wu L."/>
            <person name="Ma J."/>
        </authorList>
    </citation>
    <scope>NUCLEOTIDE SEQUENCE [LARGE SCALE GENOMIC DNA]</scope>
    <source>
        <strain evidence="5">JCM 19212</strain>
    </source>
</reference>
<organism evidence="4 5">
    <name type="scientific">Lysobacter panacisoli</name>
    <dbReference type="NCBI Taxonomy" id="1255263"/>
    <lineage>
        <taxon>Bacteria</taxon>
        <taxon>Pseudomonadati</taxon>
        <taxon>Pseudomonadota</taxon>
        <taxon>Gammaproteobacteria</taxon>
        <taxon>Lysobacterales</taxon>
        <taxon>Lysobacteraceae</taxon>
        <taxon>Lysobacter</taxon>
    </lineage>
</organism>
<name>A0ABP9LBQ8_9GAMM</name>
<dbReference type="Proteomes" id="UP001501083">
    <property type="component" value="Unassembled WGS sequence"/>
</dbReference>
<proteinExistence type="inferred from homology"/>
<evidence type="ECO:0000256" key="1">
    <source>
        <dbReference type="ARBA" id="ARBA00007689"/>
    </source>
</evidence>
<dbReference type="Pfam" id="PF03795">
    <property type="entry name" value="YCII"/>
    <property type="match status" value="1"/>
</dbReference>
<protein>
    <recommendedName>
        <fullName evidence="3">YCII-related domain-containing protein</fullName>
    </recommendedName>
</protein>
<accession>A0ABP9LBQ8</accession>
<feature type="chain" id="PRO_5046535546" description="YCII-related domain-containing protein" evidence="2">
    <location>
        <begin position="33"/>
        <end position="166"/>
    </location>
</feature>
<evidence type="ECO:0000313" key="5">
    <source>
        <dbReference type="Proteomes" id="UP001501083"/>
    </source>
</evidence>
<dbReference type="SUPFAM" id="SSF54909">
    <property type="entry name" value="Dimeric alpha+beta barrel"/>
    <property type="match status" value="1"/>
</dbReference>
<sequence length="166" mass="17797">MTLSLAVEGGRMKRTILMVAMSALLAASPAIAQQAPATGHDAALAKRLGADEHGMRKFVLVVLKTGPTRVPEGDARKAMFAGHFANMERLSKEGKLVVAGPFSNDPAGWRGLFVFAVDDIEEAKKLVATDPVIEKGEMVAEYHAWYSSAALVMIPELHTKLESKAP</sequence>
<comment type="similarity">
    <text evidence="1">Belongs to the YciI family.</text>
</comment>
<dbReference type="Gene3D" id="3.30.70.1060">
    <property type="entry name" value="Dimeric alpha+beta barrel"/>
    <property type="match status" value="1"/>
</dbReference>
<dbReference type="InterPro" id="IPR011008">
    <property type="entry name" value="Dimeric_a/b-barrel"/>
</dbReference>
<dbReference type="InterPro" id="IPR005545">
    <property type="entry name" value="YCII"/>
</dbReference>
<gene>
    <name evidence="4" type="ORF">GCM10025759_11690</name>
</gene>
<feature type="signal peptide" evidence="2">
    <location>
        <begin position="1"/>
        <end position="32"/>
    </location>
</feature>
<keyword evidence="5" id="KW-1185">Reference proteome</keyword>
<comment type="caution">
    <text evidence="4">The sequence shown here is derived from an EMBL/GenBank/DDBJ whole genome shotgun (WGS) entry which is preliminary data.</text>
</comment>
<evidence type="ECO:0000256" key="2">
    <source>
        <dbReference type="SAM" id="SignalP"/>
    </source>
</evidence>
<dbReference type="EMBL" id="BAABKY010000002">
    <property type="protein sequence ID" value="GAA5072099.1"/>
    <property type="molecule type" value="Genomic_DNA"/>
</dbReference>
<evidence type="ECO:0000313" key="4">
    <source>
        <dbReference type="EMBL" id="GAA5072099.1"/>
    </source>
</evidence>
<feature type="domain" description="YCII-related" evidence="3">
    <location>
        <begin position="59"/>
        <end position="137"/>
    </location>
</feature>